<evidence type="ECO:0000259" key="6">
    <source>
        <dbReference type="PROSITE" id="PS50843"/>
    </source>
</evidence>
<feature type="domain" description="Expansin-like CBD" evidence="6">
    <location>
        <begin position="210"/>
        <end position="291"/>
    </location>
</feature>
<sequence>MITTINMAFHIHKNHKNILSLSLIQISLCMLMASLFAHLAFFTLLANLCYGFNPRLLTARATIPTAGSGGWSTARASWYGNPSGAGSDGGACGYQNSVEEAPYSSLITAAASSLYKSGSGCGTCYQVKCTHAAVCSGKPVTVVITDECPGCDSQSILFDLSGTSFGTMARPGGEGQLRNVGIEQIQYKRVNCNFPGATVSFRVDPGSNPNYFAAAIEHEDGDGIAGVELKRAGSGGTWIKMQPSWGAVWKADLPNNYPAPFSVRLTGNSGKKIVANNVIPANYSPGKTYRSVVNF</sequence>
<dbReference type="InterPro" id="IPR007118">
    <property type="entry name" value="Expan_Lol_pI"/>
</dbReference>
<dbReference type="AlphaFoldDB" id="A0A8X9A538"/>
<dbReference type="EMBL" id="PNBA02000004">
    <property type="protein sequence ID" value="KAG6428006.1"/>
    <property type="molecule type" value="Genomic_DNA"/>
</dbReference>
<gene>
    <name evidence="7" type="ORF">SASPL_112254</name>
</gene>
<reference evidence="7" key="1">
    <citation type="submission" date="2018-01" db="EMBL/GenBank/DDBJ databases">
        <authorList>
            <person name="Mao J.F."/>
        </authorList>
    </citation>
    <scope>NUCLEOTIDE SEQUENCE</scope>
    <source>
        <strain evidence="7">Huo1</strain>
        <tissue evidence="7">Leaf</tissue>
    </source>
</reference>
<reference evidence="7" key="2">
    <citation type="submission" date="2020-08" db="EMBL/GenBank/DDBJ databases">
        <title>Plant Genome Project.</title>
        <authorList>
            <person name="Zhang R.-G."/>
        </authorList>
    </citation>
    <scope>NUCLEOTIDE SEQUENCE</scope>
    <source>
        <strain evidence="7">Huo1</strain>
        <tissue evidence="7">Leaf</tissue>
    </source>
</reference>
<dbReference type="SUPFAM" id="SSF50685">
    <property type="entry name" value="Barwin-like endoglucanases"/>
    <property type="match status" value="1"/>
</dbReference>
<keyword evidence="8" id="KW-1185">Reference proteome</keyword>
<dbReference type="GO" id="GO:0009653">
    <property type="term" value="P:anatomical structure morphogenesis"/>
    <property type="evidence" value="ECO:0007669"/>
    <property type="project" value="UniProtKB-ARBA"/>
</dbReference>
<name>A0A8X9A538_SALSN</name>
<keyword evidence="4" id="KW-1133">Transmembrane helix</keyword>
<keyword evidence="2" id="KW-0964">Secreted</keyword>
<feature type="domain" description="Expansin-like EG45" evidence="5">
    <location>
        <begin position="89"/>
        <end position="197"/>
    </location>
</feature>
<dbReference type="PRINTS" id="PR00829">
    <property type="entry name" value="LOLP1ALLERGN"/>
</dbReference>
<dbReference type="PANTHER" id="PTHR31692">
    <property type="entry name" value="EXPANSIN-B3"/>
    <property type="match status" value="1"/>
</dbReference>
<dbReference type="InterPro" id="IPR005795">
    <property type="entry name" value="LolPI"/>
</dbReference>
<dbReference type="GO" id="GO:0005576">
    <property type="term" value="C:extracellular region"/>
    <property type="evidence" value="ECO:0007669"/>
    <property type="project" value="UniProtKB-SubCell"/>
</dbReference>
<dbReference type="PROSITE" id="PS50842">
    <property type="entry name" value="EXPANSIN_EG45"/>
    <property type="match status" value="1"/>
</dbReference>
<dbReference type="Gene3D" id="2.40.40.10">
    <property type="entry name" value="RlpA-like domain"/>
    <property type="match status" value="1"/>
</dbReference>
<dbReference type="SMART" id="SM00837">
    <property type="entry name" value="DPBB_1"/>
    <property type="match status" value="1"/>
</dbReference>
<protein>
    <recommendedName>
        <fullName evidence="9">Expansin-like EG45 domain-containing protein</fullName>
    </recommendedName>
</protein>
<dbReference type="SUPFAM" id="SSF49590">
    <property type="entry name" value="PHL pollen allergen"/>
    <property type="match status" value="1"/>
</dbReference>
<evidence type="ECO:0000259" key="5">
    <source>
        <dbReference type="PROSITE" id="PS50842"/>
    </source>
</evidence>
<evidence type="ECO:0000313" key="8">
    <source>
        <dbReference type="Proteomes" id="UP000298416"/>
    </source>
</evidence>
<comment type="similarity">
    <text evidence="3">Belongs to the expansin family.</text>
</comment>
<dbReference type="InterPro" id="IPR009009">
    <property type="entry name" value="RlpA-like_DPBB"/>
</dbReference>
<feature type="transmembrane region" description="Helical" evidence="4">
    <location>
        <begin position="21"/>
        <end position="46"/>
    </location>
</feature>
<evidence type="ECO:0000256" key="1">
    <source>
        <dbReference type="ARBA" id="ARBA00004613"/>
    </source>
</evidence>
<keyword evidence="4" id="KW-0812">Transmembrane</keyword>
<proteinExistence type="inferred from homology"/>
<comment type="caution">
    <text evidence="7">The sequence shown here is derived from an EMBL/GenBank/DDBJ whole genome shotgun (WGS) entry which is preliminary data.</text>
</comment>
<accession>A0A8X9A538</accession>
<dbReference type="InterPro" id="IPR036908">
    <property type="entry name" value="RlpA-like_sf"/>
</dbReference>
<evidence type="ECO:0000256" key="2">
    <source>
        <dbReference type="ARBA" id="ARBA00022525"/>
    </source>
</evidence>
<evidence type="ECO:0000313" key="7">
    <source>
        <dbReference type="EMBL" id="KAG6428006.1"/>
    </source>
</evidence>
<evidence type="ECO:0008006" key="9">
    <source>
        <dbReference type="Google" id="ProtNLM"/>
    </source>
</evidence>
<dbReference type="Pfam" id="PF01357">
    <property type="entry name" value="Expansin_C"/>
    <property type="match status" value="1"/>
</dbReference>
<dbReference type="PROSITE" id="PS50843">
    <property type="entry name" value="EXPANSIN_CBD"/>
    <property type="match status" value="1"/>
</dbReference>
<dbReference type="PRINTS" id="PR01225">
    <property type="entry name" value="EXPANSNFAMLY"/>
</dbReference>
<organism evidence="7">
    <name type="scientific">Salvia splendens</name>
    <name type="common">Scarlet sage</name>
    <dbReference type="NCBI Taxonomy" id="180675"/>
    <lineage>
        <taxon>Eukaryota</taxon>
        <taxon>Viridiplantae</taxon>
        <taxon>Streptophyta</taxon>
        <taxon>Embryophyta</taxon>
        <taxon>Tracheophyta</taxon>
        <taxon>Spermatophyta</taxon>
        <taxon>Magnoliopsida</taxon>
        <taxon>eudicotyledons</taxon>
        <taxon>Gunneridae</taxon>
        <taxon>Pentapetalae</taxon>
        <taxon>asterids</taxon>
        <taxon>lamiids</taxon>
        <taxon>Lamiales</taxon>
        <taxon>Lamiaceae</taxon>
        <taxon>Nepetoideae</taxon>
        <taxon>Mentheae</taxon>
        <taxon>Salviinae</taxon>
        <taxon>Salvia</taxon>
        <taxon>Salvia subgen. Calosphace</taxon>
        <taxon>core Calosphace</taxon>
    </lineage>
</organism>
<evidence type="ECO:0000256" key="3">
    <source>
        <dbReference type="RuleBase" id="RU003460"/>
    </source>
</evidence>
<dbReference type="PANTHER" id="PTHR31692:SF57">
    <property type="entry name" value="EXPANSIN-B2"/>
    <property type="match status" value="1"/>
</dbReference>
<dbReference type="InterPro" id="IPR007112">
    <property type="entry name" value="Expansin/allergen_DPBB_dom"/>
</dbReference>
<dbReference type="InterPro" id="IPR007117">
    <property type="entry name" value="Expansin_CBD"/>
</dbReference>
<comment type="subcellular location">
    <subcellularLocation>
        <location evidence="1">Secreted</location>
    </subcellularLocation>
</comment>
<dbReference type="Pfam" id="PF03330">
    <property type="entry name" value="DPBB_1"/>
    <property type="match status" value="1"/>
</dbReference>
<dbReference type="InterPro" id="IPR036749">
    <property type="entry name" value="Expansin_CBD_sf"/>
</dbReference>
<dbReference type="CDD" id="cd22275">
    <property type="entry name" value="DPBB_EXPB_N"/>
    <property type="match status" value="1"/>
</dbReference>
<dbReference type="Gene3D" id="2.60.40.760">
    <property type="entry name" value="Expansin, cellulose-binding-like domain"/>
    <property type="match status" value="1"/>
</dbReference>
<dbReference type="Proteomes" id="UP000298416">
    <property type="component" value="Unassembled WGS sequence"/>
</dbReference>
<keyword evidence="4" id="KW-0472">Membrane</keyword>
<evidence type="ECO:0000256" key="4">
    <source>
        <dbReference type="SAM" id="Phobius"/>
    </source>
</evidence>